<feature type="domain" description="Alginate export" evidence="2">
    <location>
        <begin position="89"/>
        <end position="471"/>
    </location>
</feature>
<dbReference type="RefSeq" id="WP_171088173.1">
    <property type="nucleotide sequence ID" value="NZ_JABAIV010000010.1"/>
</dbReference>
<keyword evidence="4" id="KW-1185">Reference proteome</keyword>
<evidence type="ECO:0000313" key="3">
    <source>
        <dbReference type="EMBL" id="NNG25473.1"/>
    </source>
</evidence>
<dbReference type="InterPro" id="IPR053728">
    <property type="entry name" value="Alginate_Permeability_Chnl"/>
</dbReference>
<evidence type="ECO:0000259" key="2">
    <source>
        <dbReference type="Pfam" id="PF13372"/>
    </source>
</evidence>
<feature type="chain" id="PRO_5030766770" evidence="1">
    <location>
        <begin position="29"/>
        <end position="485"/>
    </location>
</feature>
<proteinExistence type="predicted"/>
<reference evidence="3 4" key="1">
    <citation type="submission" date="2020-04" db="EMBL/GenBank/DDBJ databases">
        <title>Massilia sp. nov., a cold adapted bacteria isolated from Arctic soil.</title>
        <authorList>
            <person name="Son J."/>
            <person name="Ka J.-O."/>
        </authorList>
    </citation>
    <scope>NUCLEOTIDE SEQUENCE [LARGE SCALE GENOMIC DNA]</scope>
    <source>
        <strain evidence="3 4">ML15P13</strain>
    </source>
</reference>
<dbReference type="InterPro" id="IPR025388">
    <property type="entry name" value="Alginate_export_dom"/>
</dbReference>
<protein>
    <submittedName>
        <fullName evidence="3">Alginate export family protein</fullName>
    </submittedName>
</protein>
<evidence type="ECO:0000313" key="4">
    <source>
        <dbReference type="Proteomes" id="UP000533905"/>
    </source>
</evidence>
<name>A0A7Y2K3G7_9BURK</name>
<organism evidence="3 4">
    <name type="scientific">Telluria aromaticivorans</name>
    <dbReference type="NCBI Taxonomy" id="2725995"/>
    <lineage>
        <taxon>Bacteria</taxon>
        <taxon>Pseudomonadati</taxon>
        <taxon>Pseudomonadota</taxon>
        <taxon>Betaproteobacteria</taxon>
        <taxon>Burkholderiales</taxon>
        <taxon>Oxalobacteraceae</taxon>
        <taxon>Telluria group</taxon>
        <taxon>Telluria</taxon>
    </lineage>
</organism>
<comment type="caution">
    <text evidence="3">The sequence shown here is derived from an EMBL/GenBank/DDBJ whole genome shotgun (WGS) entry which is preliminary data.</text>
</comment>
<sequence length="485" mass="53048">MITPRQRRTLRRFATVFLLANTPVAVQAAQVDDKPVMASAPGTNVDRAPTLTVERYPEDWSHLARIGEGAGRWTEPLKYIPLREDGAVYLTTGMEARSRYEAYQNTNWGSAPDDGYAWHRFMPYADLHAGSIRVFAQPIVTAISGAHSRPRTPVDTTGADMLQAFAEVEAEVAEGTTLRVSVGRKLLSLGAGRFVSTRYGPGIPQAFDGVDATVKGPRREVTAFYLRPVDTSPDDFDDRGSRQKSTWGFYTTHWLGGGRSFGVDAYYLGLRDRKAVYDQGAGKHIIHTFGTRAFGDTGSWHWNVEAAVQRGTFAGQRSLAWGVATEVGYRFATAPLRPALHLAADIVSGDRDRDDSRLGTFNPMFPNGKFLGALTPVGPRNLVHVKPSFAIHPRADMAVSLAGAAFWRQSTDDGVYSVPGQLLRGGSESDARFIGKQLELAIAWQATPELNLSASASVFDPGSFIRDTGSSRPIRMVSAMANFRF</sequence>
<dbReference type="AlphaFoldDB" id="A0A7Y2K3G7"/>
<accession>A0A7Y2K3G7</accession>
<keyword evidence="1" id="KW-0732">Signal</keyword>
<dbReference type="Gene3D" id="2.40.160.100">
    <property type="match status" value="1"/>
</dbReference>
<dbReference type="Pfam" id="PF13372">
    <property type="entry name" value="Alginate_exp"/>
    <property type="match status" value="1"/>
</dbReference>
<dbReference type="Proteomes" id="UP000533905">
    <property type="component" value="Unassembled WGS sequence"/>
</dbReference>
<dbReference type="EMBL" id="JABAIV010000010">
    <property type="protein sequence ID" value="NNG25473.1"/>
    <property type="molecule type" value="Genomic_DNA"/>
</dbReference>
<feature type="signal peptide" evidence="1">
    <location>
        <begin position="1"/>
        <end position="28"/>
    </location>
</feature>
<gene>
    <name evidence="3" type="ORF">HGB41_21030</name>
</gene>
<evidence type="ECO:0000256" key="1">
    <source>
        <dbReference type="SAM" id="SignalP"/>
    </source>
</evidence>